<organism evidence="1 2">
    <name type="scientific">Linderina pennispora</name>
    <dbReference type="NCBI Taxonomy" id="61395"/>
    <lineage>
        <taxon>Eukaryota</taxon>
        <taxon>Fungi</taxon>
        <taxon>Fungi incertae sedis</taxon>
        <taxon>Zoopagomycota</taxon>
        <taxon>Kickxellomycotina</taxon>
        <taxon>Kickxellomycetes</taxon>
        <taxon>Kickxellales</taxon>
        <taxon>Kickxellaceae</taxon>
        <taxon>Linderina</taxon>
    </lineage>
</organism>
<evidence type="ECO:0000313" key="2">
    <source>
        <dbReference type="Proteomes" id="UP000193922"/>
    </source>
</evidence>
<sequence>MLSTPSLWRLEGIYTRRIMGPGRGVDVLPHDRWPGAAVTVTDTTALPLVLSWRCVECIKPRHQTATLFNKILQGPQWAVTQIGWYIAHILGNSQRQAAPTEQNMEMPYMSSGQSIWLRKGSAVHVSTAFFTPKYVWFFFAPPPSFYYSHGEKRPWASATHCIVFLNKK</sequence>
<gene>
    <name evidence="1" type="ORF">DL89DRAFT_120268</name>
</gene>
<name>A0A1Y1WCJ0_9FUNG</name>
<proteinExistence type="predicted"/>
<dbReference type="Proteomes" id="UP000193922">
    <property type="component" value="Unassembled WGS sequence"/>
</dbReference>
<keyword evidence="2" id="KW-1185">Reference proteome</keyword>
<dbReference type="RefSeq" id="XP_040744667.1">
    <property type="nucleotide sequence ID" value="XM_040883201.1"/>
</dbReference>
<reference evidence="1 2" key="1">
    <citation type="submission" date="2016-07" db="EMBL/GenBank/DDBJ databases">
        <title>Pervasive Adenine N6-methylation of Active Genes in Fungi.</title>
        <authorList>
            <consortium name="DOE Joint Genome Institute"/>
            <person name="Mondo S.J."/>
            <person name="Dannebaum R.O."/>
            <person name="Kuo R.C."/>
            <person name="Labutti K."/>
            <person name="Haridas S."/>
            <person name="Kuo A."/>
            <person name="Salamov A."/>
            <person name="Ahrendt S.R."/>
            <person name="Lipzen A."/>
            <person name="Sullivan W."/>
            <person name="Andreopoulos W.B."/>
            <person name="Clum A."/>
            <person name="Lindquist E."/>
            <person name="Daum C."/>
            <person name="Ramamoorthy G.K."/>
            <person name="Gryganskyi A."/>
            <person name="Culley D."/>
            <person name="Magnuson J.K."/>
            <person name="James T.Y."/>
            <person name="O'Malley M.A."/>
            <person name="Stajich J.E."/>
            <person name="Spatafora J.W."/>
            <person name="Visel A."/>
            <person name="Grigoriev I.V."/>
        </authorList>
    </citation>
    <scope>NUCLEOTIDE SEQUENCE [LARGE SCALE GENOMIC DNA]</scope>
    <source>
        <strain evidence="1 2">ATCC 12442</strain>
    </source>
</reference>
<comment type="caution">
    <text evidence="1">The sequence shown here is derived from an EMBL/GenBank/DDBJ whole genome shotgun (WGS) entry which is preliminary data.</text>
</comment>
<dbReference type="GeneID" id="63799849"/>
<dbReference type="EMBL" id="MCFD01000004">
    <property type="protein sequence ID" value="ORX71152.1"/>
    <property type="molecule type" value="Genomic_DNA"/>
</dbReference>
<dbReference type="AlphaFoldDB" id="A0A1Y1WCJ0"/>
<evidence type="ECO:0000313" key="1">
    <source>
        <dbReference type="EMBL" id="ORX71152.1"/>
    </source>
</evidence>
<accession>A0A1Y1WCJ0</accession>
<protein>
    <submittedName>
        <fullName evidence="1">Uncharacterized protein</fullName>
    </submittedName>
</protein>